<dbReference type="SUPFAM" id="SSF54928">
    <property type="entry name" value="RNA-binding domain, RBD"/>
    <property type="match status" value="1"/>
</dbReference>
<evidence type="ECO:0000256" key="1">
    <source>
        <dbReference type="ARBA" id="ARBA00004496"/>
    </source>
</evidence>
<dbReference type="PANTHER" id="PTHR11176:SF57">
    <property type="entry name" value="PROTEIN BOULE"/>
    <property type="match status" value="1"/>
</dbReference>
<feature type="compositionally biased region" description="Polar residues" evidence="9">
    <location>
        <begin position="661"/>
        <end position="672"/>
    </location>
</feature>
<dbReference type="GO" id="GO:0051321">
    <property type="term" value="P:meiotic cell cycle"/>
    <property type="evidence" value="ECO:0007669"/>
    <property type="project" value="UniProtKB-ARBA"/>
</dbReference>
<feature type="region of interest" description="Disordered" evidence="9">
    <location>
        <begin position="1"/>
        <end position="55"/>
    </location>
</feature>
<proteinExistence type="predicted"/>
<evidence type="ECO:0000256" key="8">
    <source>
        <dbReference type="PROSITE-ProRule" id="PRU00176"/>
    </source>
</evidence>
<feature type="compositionally biased region" description="Polar residues" evidence="9">
    <location>
        <begin position="31"/>
        <end position="44"/>
    </location>
</feature>
<evidence type="ECO:0000256" key="3">
    <source>
        <dbReference type="ARBA" id="ARBA00022490"/>
    </source>
</evidence>
<name>A0A9P0CDY3_9CUCU</name>
<dbReference type="AlphaFoldDB" id="A0A9P0CDY3"/>
<keyword evidence="3" id="KW-0963">Cytoplasm</keyword>
<feature type="compositionally biased region" description="Pro residues" evidence="9">
    <location>
        <begin position="349"/>
        <end position="359"/>
    </location>
</feature>
<feature type="domain" description="RRM" evidence="10">
    <location>
        <begin position="61"/>
        <end position="138"/>
    </location>
</feature>
<evidence type="ECO:0000313" key="11">
    <source>
        <dbReference type="EMBL" id="CAH1099511.1"/>
    </source>
</evidence>
<dbReference type="Gene3D" id="3.30.70.330">
    <property type="match status" value="1"/>
</dbReference>
<dbReference type="OrthoDB" id="762982at2759"/>
<evidence type="ECO:0000256" key="6">
    <source>
        <dbReference type="ARBA" id="ARBA00022871"/>
    </source>
</evidence>
<feature type="compositionally biased region" description="Basic and acidic residues" evidence="9">
    <location>
        <begin position="511"/>
        <end position="524"/>
    </location>
</feature>
<dbReference type="GO" id="GO:0003730">
    <property type="term" value="F:mRNA 3'-UTR binding"/>
    <property type="evidence" value="ECO:0007669"/>
    <property type="project" value="TreeGrafter"/>
</dbReference>
<dbReference type="FunFam" id="3.30.70.330:FF:000167">
    <property type="entry name" value="protein boule-like isoform X1"/>
    <property type="match status" value="1"/>
</dbReference>
<evidence type="ECO:0000256" key="4">
    <source>
        <dbReference type="ARBA" id="ARBA00022782"/>
    </source>
</evidence>
<dbReference type="CDD" id="cd12412">
    <property type="entry name" value="RRM_DAZL_BOULE"/>
    <property type="match status" value="1"/>
</dbReference>
<evidence type="ECO:0000256" key="2">
    <source>
        <dbReference type="ARBA" id="ARBA00022473"/>
    </source>
</evidence>
<feature type="compositionally biased region" description="Polar residues" evidence="9">
    <location>
        <begin position="361"/>
        <end position="384"/>
    </location>
</feature>
<gene>
    <name evidence="11" type="ORF">PSYICH_LOCUS195</name>
</gene>
<feature type="compositionally biased region" description="Pro residues" evidence="9">
    <location>
        <begin position="268"/>
        <end position="280"/>
    </location>
</feature>
<keyword evidence="2" id="KW-0217">Developmental protein</keyword>
<dbReference type="GO" id="GO:0070935">
    <property type="term" value="P:3'-UTR-mediated mRNA stabilization"/>
    <property type="evidence" value="ECO:0007669"/>
    <property type="project" value="TreeGrafter"/>
</dbReference>
<feature type="compositionally biased region" description="Low complexity" evidence="9">
    <location>
        <begin position="579"/>
        <end position="593"/>
    </location>
</feature>
<dbReference type="PROSITE" id="PS50102">
    <property type="entry name" value="RRM"/>
    <property type="match status" value="1"/>
</dbReference>
<reference evidence="11" key="1">
    <citation type="submission" date="2022-01" db="EMBL/GenBank/DDBJ databases">
        <authorList>
            <person name="King R."/>
        </authorList>
    </citation>
    <scope>NUCLEOTIDE SEQUENCE</scope>
</reference>
<feature type="region of interest" description="Disordered" evidence="9">
    <location>
        <begin position="491"/>
        <end position="565"/>
    </location>
</feature>
<accession>A0A9P0CDY3</accession>
<feature type="compositionally biased region" description="Low complexity" evidence="9">
    <location>
        <begin position="525"/>
        <end position="537"/>
    </location>
</feature>
<dbReference type="GO" id="GO:0005737">
    <property type="term" value="C:cytoplasm"/>
    <property type="evidence" value="ECO:0007669"/>
    <property type="project" value="UniProtKB-SubCell"/>
</dbReference>
<keyword evidence="6" id="KW-0744">Spermatogenesis</keyword>
<evidence type="ECO:0000259" key="10">
    <source>
        <dbReference type="PROSITE" id="PS50102"/>
    </source>
</evidence>
<dbReference type="Pfam" id="PF00076">
    <property type="entry name" value="RRM_1"/>
    <property type="match status" value="1"/>
</dbReference>
<dbReference type="InterPro" id="IPR012677">
    <property type="entry name" value="Nucleotide-bd_a/b_plait_sf"/>
</dbReference>
<feature type="compositionally biased region" description="Low complexity" evidence="9">
    <location>
        <begin position="1"/>
        <end position="30"/>
    </location>
</feature>
<dbReference type="EMBL" id="OV651813">
    <property type="protein sequence ID" value="CAH1099511.1"/>
    <property type="molecule type" value="Genomic_DNA"/>
</dbReference>
<feature type="region of interest" description="Disordered" evidence="9">
    <location>
        <begin position="579"/>
        <end position="704"/>
    </location>
</feature>
<keyword evidence="12" id="KW-1185">Reference proteome</keyword>
<feature type="region of interest" description="Disordered" evidence="9">
    <location>
        <begin position="339"/>
        <end position="450"/>
    </location>
</feature>
<feature type="compositionally biased region" description="Basic and acidic residues" evidence="9">
    <location>
        <begin position="540"/>
        <end position="549"/>
    </location>
</feature>
<dbReference type="GO" id="GO:0045948">
    <property type="term" value="P:positive regulation of translational initiation"/>
    <property type="evidence" value="ECO:0007669"/>
    <property type="project" value="TreeGrafter"/>
</dbReference>
<comment type="subcellular location">
    <subcellularLocation>
        <location evidence="1">Cytoplasm</location>
    </subcellularLocation>
</comment>
<feature type="compositionally biased region" description="Low complexity" evidence="9">
    <location>
        <begin position="616"/>
        <end position="660"/>
    </location>
</feature>
<evidence type="ECO:0000256" key="9">
    <source>
        <dbReference type="SAM" id="MobiDB-lite"/>
    </source>
</evidence>
<dbReference type="PANTHER" id="PTHR11176">
    <property type="entry name" value="BOULE-RELATED"/>
    <property type="match status" value="1"/>
</dbReference>
<dbReference type="InterPro" id="IPR035979">
    <property type="entry name" value="RBD_domain_sf"/>
</dbReference>
<dbReference type="Proteomes" id="UP001153636">
    <property type="component" value="Chromosome 1"/>
</dbReference>
<keyword evidence="5" id="KW-0810">Translation regulation</keyword>
<dbReference type="GO" id="GO:0030154">
    <property type="term" value="P:cell differentiation"/>
    <property type="evidence" value="ECO:0007669"/>
    <property type="project" value="UniProtKB-KW"/>
</dbReference>
<keyword evidence="4" id="KW-0221">Differentiation</keyword>
<sequence length="717" mass="77680">MPSKMSTSSQNNGKKSSNSSIVNTPSSTPITNISNGTTQVNTQSSPPPNNNAPKYGTLVPNRIFVGGISANTTEGELMQLFSNYGTVKAAKIIQDRAGVSKGYGFITFESEDDAKRPLREAENIVLRERKLNIAPAIKKQPFSRAFDASSPPTVAAGNPTQFFFPPGAAMPYFQGGVAYYSQPAPTAPGDPTAQQPVYQPPPMYPTQTGPPQTAAYPSMMFPAQTIYMPQQYPMPMPYDYNFYQGNGASPSAQYMAGAQSGSGGPQCTPMPPSNSPPRPPCYSQQMPAYNPGDPMFYNLPVYGATLEGPPIYTEAFELGASGPYAEESYNSLDQTITPQDVETSLGGPPTAPVPLPHPIVPTNSITSNTSRHISAPQIASTVSDANIGGGKPPLHHQPTEVNRQLQQSEERNSHTPVVSLLSIDHQQEKDYSSMQSGRRRKPPALNVQNNLPVYHTNGFVPNPFVGFNPQQPPPPPFGVYNNGYAPSFTDYRRINGYDNRPTNNVNKPKRRVYDNSRRLNDHSSRSSLRTDSNSSASCADENRNEEKAMRTAVNTPPPAPYSPMTHHQFKIITNSNAKNYYNKHNNNNNNNYYRPNTTPSGDRSKPNDVVATTKKNGSNTHNNLNSTSNPVNTNSSTNISSSNSNTLSCPNSPQSSNNSQVHLSTTTSQSFVPQAARRNKRSLRRSGGAGINEIGAGDAPLPGEVGEVCKKLESLKL</sequence>
<evidence type="ECO:0000256" key="7">
    <source>
        <dbReference type="ARBA" id="ARBA00022884"/>
    </source>
</evidence>
<evidence type="ECO:0000313" key="12">
    <source>
        <dbReference type="Proteomes" id="UP001153636"/>
    </source>
</evidence>
<dbReference type="GO" id="GO:0008494">
    <property type="term" value="F:translation activator activity"/>
    <property type="evidence" value="ECO:0007669"/>
    <property type="project" value="TreeGrafter"/>
</dbReference>
<feature type="region of interest" description="Disordered" evidence="9">
    <location>
        <begin position="253"/>
        <end position="280"/>
    </location>
</feature>
<protein>
    <recommendedName>
        <fullName evidence="10">RRM domain-containing protein</fullName>
    </recommendedName>
</protein>
<dbReference type="GO" id="GO:0007283">
    <property type="term" value="P:spermatogenesis"/>
    <property type="evidence" value="ECO:0007669"/>
    <property type="project" value="UniProtKB-KW"/>
</dbReference>
<dbReference type="InterPro" id="IPR034988">
    <property type="entry name" value="DAZ_BOULE_RRM"/>
</dbReference>
<dbReference type="SMART" id="SM00360">
    <property type="entry name" value="RRM"/>
    <property type="match status" value="1"/>
</dbReference>
<evidence type="ECO:0000256" key="5">
    <source>
        <dbReference type="ARBA" id="ARBA00022845"/>
    </source>
</evidence>
<dbReference type="InterPro" id="IPR000504">
    <property type="entry name" value="RRM_dom"/>
</dbReference>
<organism evidence="11 12">
    <name type="scientific">Psylliodes chrysocephalus</name>
    <dbReference type="NCBI Taxonomy" id="3402493"/>
    <lineage>
        <taxon>Eukaryota</taxon>
        <taxon>Metazoa</taxon>
        <taxon>Ecdysozoa</taxon>
        <taxon>Arthropoda</taxon>
        <taxon>Hexapoda</taxon>
        <taxon>Insecta</taxon>
        <taxon>Pterygota</taxon>
        <taxon>Neoptera</taxon>
        <taxon>Endopterygota</taxon>
        <taxon>Coleoptera</taxon>
        <taxon>Polyphaga</taxon>
        <taxon>Cucujiformia</taxon>
        <taxon>Chrysomeloidea</taxon>
        <taxon>Chrysomelidae</taxon>
        <taxon>Galerucinae</taxon>
        <taxon>Alticini</taxon>
        <taxon>Psylliodes</taxon>
    </lineage>
</organism>
<keyword evidence="7 8" id="KW-0694">RNA-binding</keyword>